<evidence type="ECO:0000313" key="7">
    <source>
        <dbReference type="EMBL" id="CAB3797914.1"/>
    </source>
</evidence>
<dbReference type="PANTHER" id="PTHR30136:SF34">
    <property type="entry name" value="TRANSCRIPTIONAL REGULATOR"/>
    <property type="match status" value="1"/>
</dbReference>
<evidence type="ECO:0000256" key="2">
    <source>
        <dbReference type="ARBA" id="ARBA00023125"/>
    </source>
</evidence>
<dbReference type="Proteomes" id="UP000494119">
    <property type="component" value="Unassembled WGS sequence"/>
</dbReference>
<dbReference type="SUPFAM" id="SSF46785">
    <property type="entry name" value="Winged helix' DNA-binding domain"/>
    <property type="match status" value="1"/>
</dbReference>
<dbReference type="GO" id="GO:0003700">
    <property type="term" value="F:DNA-binding transcription factor activity"/>
    <property type="evidence" value="ECO:0007669"/>
    <property type="project" value="TreeGrafter"/>
</dbReference>
<dbReference type="Pfam" id="PF01614">
    <property type="entry name" value="IclR_C"/>
    <property type="match status" value="1"/>
</dbReference>
<dbReference type="PROSITE" id="PS51077">
    <property type="entry name" value="HTH_ICLR"/>
    <property type="match status" value="1"/>
</dbReference>
<evidence type="ECO:0000259" key="6">
    <source>
        <dbReference type="PROSITE" id="PS51078"/>
    </source>
</evidence>
<reference evidence="7 8" key="1">
    <citation type="submission" date="2020-04" db="EMBL/GenBank/DDBJ databases">
        <authorList>
            <person name="De Canck E."/>
        </authorList>
    </citation>
    <scope>NUCLEOTIDE SEQUENCE [LARGE SCALE GENOMIC DNA]</scope>
    <source>
        <strain evidence="7 8">LMG 28688</strain>
    </source>
</reference>
<dbReference type="PANTHER" id="PTHR30136">
    <property type="entry name" value="HELIX-TURN-HELIX TRANSCRIPTIONAL REGULATOR, ICLR FAMILY"/>
    <property type="match status" value="1"/>
</dbReference>
<feature type="domain" description="HTH iclR-type" evidence="5">
    <location>
        <begin position="72"/>
        <end position="134"/>
    </location>
</feature>
<protein>
    <recommendedName>
        <fullName evidence="9">HTH-type transcriptional regulator XynR</fullName>
    </recommendedName>
</protein>
<feature type="domain" description="IclR-ED" evidence="6">
    <location>
        <begin position="135"/>
        <end position="320"/>
    </location>
</feature>
<evidence type="ECO:0000256" key="4">
    <source>
        <dbReference type="SAM" id="MobiDB-lite"/>
    </source>
</evidence>
<evidence type="ECO:0000259" key="5">
    <source>
        <dbReference type="PROSITE" id="PS51077"/>
    </source>
</evidence>
<dbReference type="EMBL" id="CADIKL010000026">
    <property type="protein sequence ID" value="CAB3797914.1"/>
    <property type="molecule type" value="Genomic_DNA"/>
</dbReference>
<keyword evidence="3" id="KW-0804">Transcription</keyword>
<evidence type="ECO:0000256" key="3">
    <source>
        <dbReference type="ARBA" id="ARBA00023163"/>
    </source>
</evidence>
<dbReference type="InterPro" id="IPR036388">
    <property type="entry name" value="WH-like_DNA-bd_sf"/>
</dbReference>
<sequence length="354" mass="37775">MLEAGSPEATRFKPIIQPIQATMATKKTTGKRTALPPEEMGAEADAADADINAGNSADANADAEGAASTYLVPGLERGLRILAEFSAREPVLGAPELSRRIGIPRTTTFRLLQTLEALGFIERAHGDREYRLSVAVLRLGFEYLSSLELTDFGTPVLERLRDATGLSTHLLIRDQRDVVFVAKAQTREPMFSSVKVHVGTRLPAHATVHGQVLMGDLTLADLRALYPEKQLERYTDLTPASVADLHARVREFAQQGYAVSEASFETGISVVTAPVRDQSGRIVAALTATVPRSDIGEAERVPLVAAVCAAALDLSTRLNYRPAPGDPTAAQAARAVQAAQALAAAARSRGVHAP</sequence>
<dbReference type="InterPro" id="IPR014757">
    <property type="entry name" value="Tscrpt_reg_IclR_C"/>
</dbReference>
<name>A0A6J5GFN7_9BURK</name>
<gene>
    <name evidence="7" type="ORF">LMG28688_04638</name>
</gene>
<dbReference type="SMART" id="SM00346">
    <property type="entry name" value="HTH_ICLR"/>
    <property type="match status" value="1"/>
</dbReference>
<dbReference type="PROSITE" id="PS51078">
    <property type="entry name" value="ICLR_ED"/>
    <property type="match status" value="1"/>
</dbReference>
<keyword evidence="8" id="KW-1185">Reference proteome</keyword>
<dbReference type="InterPro" id="IPR005471">
    <property type="entry name" value="Tscrpt_reg_IclR_N"/>
</dbReference>
<dbReference type="InterPro" id="IPR050707">
    <property type="entry name" value="HTH_MetabolicPath_Reg"/>
</dbReference>
<organism evidence="7 8">
    <name type="scientific">Paraburkholderia caffeinitolerans</name>
    <dbReference type="NCBI Taxonomy" id="1723730"/>
    <lineage>
        <taxon>Bacteria</taxon>
        <taxon>Pseudomonadati</taxon>
        <taxon>Pseudomonadota</taxon>
        <taxon>Betaproteobacteria</taxon>
        <taxon>Burkholderiales</taxon>
        <taxon>Burkholderiaceae</taxon>
        <taxon>Paraburkholderia</taxon>
    </lineage>
</organism>
<dbReference type="SUPFAM" id="SSF55781">
    <property type="entry name" value="GAF domain-like"/>
    <property type="match status" value="1"/>
</dbReference>
<dbReference type="GO" id="GO:0003677">
    <property type="term" value="F:DNA binding"/>
    <property type="evidence" value="ECO:0007669"/>
    <property type="project" value="UniProtKB-KW"/>
</dbReference>
<evidence type="ECO:0000313" key="8">
    <source>
        <dbReference type="Proteomes" id="UP000494119"/>
    </source>
</evidence>
<keyword evidence="2" id="KW-0238">DNA-binding</keyword>
<dbReference type="InterPro" id="IPR029016">
    <property type="entry name" value="GAF-like_dom_sf"/>
</dbReference>
<dbReference type="GO" id="GO:0045892">
    <property type="term" value="P:negative regulation of DNA-templated transcription"/>
    <property type="evidence" value="ECO:0007669"/>
    <property type="project" value="TreeGrafter"/>
</dbReference>
<dbReference type="AlphaFoldDB" id="A0A6J5GFN7"/>
<dbReference type="InterPro" id="IPR036390">
    <property type="entry name" value="WH_DNA-bd_sf"/>
</dbReference>
<feature type="region of interest" description="Disordered" evidence="4">
    <location>
        <begin position="1"/>
        <end position="34"/>
    </location>
</feature>
<evidence type="ECO:0008006" key="9">
    <source>
        <dbReference type="Google" id="ProtNLM"/>
    </source>
</evidence>
<keyword evidence="1" id="KW-0805">Transcription regulation</keyword>
<proteinExistence type="predicted"/>
<accession>A0A6J5GFN7</accession>
<dbReference type="Gene3D" id="1.10.10.10">
    <property type="entry name" value="Winged helix-like DNA-binding domain superfamily/Winged helix DNA-binding domain"/>
    <property type="match status" value="1"/>
</dbReference>
<evidence type="ECO:0000256" key="1">
    <source>
        <dbReference type="ARBA" id="ARBA00023015"/>
    </source>
</evidence>
<dbReference type="Pfam" id="PF09339">
    <property type="entry name" value="HTH_IclR"/>
    <property type="match status" value="1"/>
</dbReference>
<dbReference type="Gene3D" id="3.30.450.40">
    <property type="match status" value="1"/>
</dbReference>